<dbReference type="SUPFAM" id="SSF50249">
    <property type="entry name" value="Nucleic acid-binding proteins"/>
    <property type="match status" value="1"/>
</dbReference>
<evidence type="ECO:0000313" key="1">
    <source>
        <dbReference type="EMBL" id="KAG9451019.1"/>
    </source>
</evidence>
<dbReference type="AlphaFoldDB" id="A0AAV7EQZ5"/>
<dbReference type="EMBL" id="JAINDJ010000004">
    <property type="protein sequence ID" value="KAG9451019.1"/>
    <property type="molecule type" value="Genomic_DNA"/>
</dbReference>
<protein>
    <submittedName>
        <fullName evidence="1">Uncharacterized protein</fullName>
    </submittedName>
</protein>
<organism evidence="1 2">
    <name type="scientific">Aristolochia fimbriata</name>
    <name type="common">White veined hardy Dutchman's pipe vine</name>
    <dbReference type="NCBI Taxonomy" id="158543"/>
    <lineage>
        <taxon>Eukaryota</taxon>
        <taxon>Viridiplantae</taxon>
        <taxon>Streptophyta</taxon>
        <taxon>Embryophyta</taxon>
        <taxon>Tracheophyta</taxon>
        <taxon>Spermatophyta</taxon>
        <taxon>Magnoliopsida</taxon>
        <taxon>Magnoliidae</taxon>
        <taxon>Piperales</taxon>
        <taxon>Aristolochiaceae</taxon>
        <taxon>Aristolochia</taxon>
    </lineage>
</organism>
<keyword evidence="2" id="KW-1185">Reference proteome</keyword>
<proteinExistence type="predicted"/>
<accession>A0AAV7EQZ5</accession>
<name>A0AAV7EQZ5_ARIFI</name>
<sequence length="379" mass="42478">MAGNAFGWYGPLIDLADAASHVGSYVQLLVFVRASRPVQRFKASNGGELVRTDVHVGDDTRSYFSICVWQKQMGEVIFAGDVVLIQNVKIVKFGGALEATTVPSSSLLLLVRSHQLLASRGIEELLIQSRVGTGTKGKLGKVLSWAQATGPKLHCTNYPISGWEVQRKNWKVHQDQNLCECISILEILNLAETCRALFYGSIGEICLPFNMNVEGDFEVDKLFVSKRLFKMGDSKTIDDFICLGCKLCGSPVDPRIMETKDPLYCEKSTNHLHDICSIYRPFLLYVWDQSAHIPLLVKNKAAEIFFGNVTAENINECYKGKRSRIDFCKVWLILLKLSLQQGKNSPLKFEININCDRKSGRFELITVKMPCNSRKEGSQ</sequence>
<reference evidence="1 2" key="1">
    <citation type="submission" date="2021-07" db="EMBL/GenBank/DDBJ databases">
        <title>The Aristolochia fimbriata genome: insights into angiosperm evolution, floral development and chemical biosynthesis.</title>
        <authorList>
            <person name="Jiao Y."/>
        </authorList>
    </citation>
    <scope>NUCLEOTIDE SEQUENCE [LARGE SCALE GENOMIC DNA]</scope>
    <source>
        <strain evidence="1">IBCAS-2021</strain>
        <tissue evidence="1">Leaf</tissue>
    </source>
</reference>
<dbReference type="PANTHER" id="PTHR38542">
    <property type="entry name" value="OS04G0450500 PROTEIN"/>
    <property type="match status" value="1"/>
</dbReference>
<dbReference type="PANTHER" id="PTHR38542:SF2">
    <property type="entry name" value="REPLICATION FACTOR A C-TERMINAL DOMAIN-CONTAINING PROTEIN"/>
    <property type="match status" value="1"/>
</dbReference>
<evidence type="ECO:0000313" key="2">
    <source>
        <dbReference type="Proteomes" id="UP000825729"/>
    </source>
</evidence>
<dbReference type="InterPro" id="IPR012340">
    <property type="entry name" value="NA-bd_OB-fold"/>
</dbReference>
<gene>
    <name evidence="1" type="ORF">H6P81_010984</name>
</gene>
<dbReference type="Proteomes" id="UP000825729">
    <property type="component" value="Unassembled WGS sequence"/>
</dbReference>
<comment type="caution">
    <text evidence="1">The sequence shown here is derived from an EMBL/GenBank/DDBJ whole genome shotgun (WGS) entry which is preliminary data.</text>
</comment>
<dbReference type="Gene3D" id="2.40.50.140">
    <property type="entry name" value="Nucleic acid-binding proteins"/>
    <property type="match status" value="1"/>
</dbReference>